<keyword evidence="4 7" id="KW-0489">Methyltransferase</keyword>
<dbReference type="PIRSF" id="PIRSF016305">
    <property type="entry name" value="LCM_mtfrase"/>
    <property type="match status" value="1"/>
</dbReference>
<comment type="function">
    <text evidence="2 7">Methylates the carboxyl group of the C-terminal leucine residue of protein phosphatase 2A catalytic subunits to form alpha-leucine ester residues.</text>
</comment>
<dbReference type="Proteomes" id="UP001627154">
    <property type="component" value="Unassembled WGS sequence"/>
</dbReference>
<dbReference type="InterPro" id="IPR016651">
    <property type="entry name" value="LCMT1"/>
</dbReference>
<keyword evidence="6 7" id="KW-0949">S-adenosyl-L-methionine</keyword>
<dbReference type="InterPro" id="IPR029063">
    <property type="entry name" value="SAM-dependent_MTases_sf"/>
</dbReference>
<dbReference type="PANTHER" id="PTHR13600">
    <property type="entry name" value="LEUCINE CARBOXYL METHYLTRANSFERASE"/>
    <property type="match status" value="1"/>
</dbReference>
<dbReference type="GO" id="GO:0032259">
    <property type="term" value="P:methylation"/>
    <property type="evidence" value="ECO:0007669"/>
    <property type="project" value="UniProtKB-KW"/>
</dbReference>
<evidence type="ECO:0000256" key="8">
    <source>
        <dbReference type="PIRSR" id="PIRSR016305-1"/>
    </source>
</evidence>
<protein>
    <recommendedName>
        <fullName evidence="7">Leucine carboxyl methyltransferase 1</fullName>
        <ecNumber evidence="7">2.1.1.233</ecNumber>
    </recommendedName>
</protein>
<evidence type="ECO:0000256" key="5">
    <source>
        <dbReference type="ARBA" id="ARBA00022679"/>
    </source>
</evidence>
<dbReference type="Pfam" id="PF04072">
    <property type="entry name" value="LCM"/>
    <property type="match status" value="1"/>
</dbReference>
<dbReference type="AlphaFoldDB" id="A0ABD2X7S1"/>
<dbReference type="InterPro" id="IPR007213">
    <property type="entry name" value="Ppm1/Ppm2/Tcmp"/>
</dbReference>
<comment type="caution">
    <text evidence="9">The sequence shown here is derived from an EMBL/GenBank/DDBJ whole genome shotgun (WGS) entry which is preliminary data.</text>
</comment>
<dbReference type="EC" id="2.1.1.233" evidence="7"/>
<reference evidence="9 10" key="1">
    <citation type="journal article" date="2024" name="bioRxiv">
        <title>A reference genome for Trichogramma kaykai: A tiny desert-dwelling parasitoid wasp with competing sex-ratio distorters.</title>
        <authorList>
            <person name="Culotta J."/>
            <person name="Lindsey A.R."/>
        </authorList>
    </citation>
    <scope>NUCLEOTIDE SEQUENCE [LARGE SCALE GENOMIC DNA]</scope>
    <source>
        <strain evidence="9 10">KSX58</strain>
    </source>
</reference>
<dbReference type="PANTHER" id="PTHR13600:SF33">
    <property type="entry name" value="LEUCINE CARBOXYL METHYLTRANSFERASE 1"/>
    <property type="match status" value="1"/>
</dbReference>
<evidence type="ECO:0000313" key="10">
    <source>
        <dbReference type="Proteomes" id="UP001627154"/>
    </source>
</evidence>
<organism evidence="9 10">
    <name type="scientific">Trichogramma kaykai</name>
    <dbReference type="NCBI Taxonomy" id="54128"/>
    <lineage>
        <taxon>Eukaryota</taxon>
        <taxon>Metazoa</taxon>
        <taxon>Ecdysozoa</taxon>
        <taxon>Arthropoda</taxon>
        <taxon>Hexapoda</taxon>
        <taxon>Insecta</taxon>
        <taxon>Pterygota</taxon>
        <taxon>Neoptera</taxon>
        <taxon>Endopterygota</taxon>
        <taxon>Hymenoptera</taxon>
        <taxon>Apocrita</taxon>
        <taxon>Proctotrupomorpha</taxon>
        <taxon>Chalcidoidea</taxon>
        <taxon>Trichogrammatidae</taxon>
        <taxon>Trichogramma</taxon>
    </lineage>
</organism>
<evidence type="ECO:0000256" key="2">
    <source>
        <dbReference type="ARBA" id="ARBA00003455"/>
    </source>
</evidence>
<sequence length="333" mass="38368">MSENPRLLKFQLIGLSMFSALNNDEAVQSTNDDACGCKCSAVNLGYWKDSYVNYFVKRYDRKPPEINRGYYARVKGIEHLVSQCLQVSKKECQIISFGAGFDTLYWRLKESGCTFSKFIEFDFPIMTSKKHFLIKKHKQLFEHLQFKDTDDKSVSPNLYTADYFLIGADLRDLNSISNKLTSAGINFDLPTIFIAECVLVYVDVQAISNLLKYLAKSFSDCIFINYEQVNLNDTFGRIMLENLRARGCMLPGHEDCENLDKQKSRFTSNGWDGAKAWTMVEIYNSFMENERCRIESIEMLDEKELLSQLLEHYCISVGWKGGSFENICIQEKS</sequence>
<dbReference type="SUPFAM" id="SSF53335">
    <property type="entry name" value="S-adenosyl-L-methionine-dependent methyltransferases"/>
    <property type="match status" value="1"/>
</dbReference>
<keyword evidence="5 7" id="KW-0808">Transferase</keyword>
<gene>
    <name evidence="9" type="ORF">TKK_005543</name>
</gene>
<dbReference type="EMBL" id="JBJJXI010000048">
    <property type="protein sequence ID" value="KAL3401236.1"/>
    <property type="molecule type" value="Genomic_DNA"/>
</dbReference>
<dbReference type="GO" id="GO:0009966">
    <property type="term" value="P:regulation of signal transduction"/>
    <property type="evidence" value="ECO:0007669"/>
    <property type="project" value="UniProtKB-ARBA"/>
</dbReference>
<name>A0ABD2X7S1_9HYME</name>
<evidence type="ECO:0000256" key="7">
    <source>
        <dbReference type="PIRNR" id="PIRNR016305"/>
    </source>
</evidence>
<dbReference type="Gene3D" id="3.40.50.150">
    <property type="entry name" value="Vaccinia Virus protein VP39"/>
    <property type="match status" value="1"/>
</dbReference>
<feature type="binding site" evidence="8">
    <location>
        <position position="98"/>
    </location>
    <ligand>
        <name>S-adenosyl-L-methionine</name>
        <dbReference type="ChEBI" id="CHEBI:59789"/>
    </ligand>
</feature>
<feature type="binding site" evidence="8">
    <location>
        <begin position="169"/>
        <end position="170"/>
    </location>
    <ligand>
        <name>S-adenosyl-L-methionine</name>
        <dbReference type="ChEBI" id="CHEBI:59789"/>
    </ligand>
</feature>
<accession>A0ABD2X7S1</accession>
<evidence type="ECO:0000256" key="6">
    <source>
        <dbReference type="ARBA" id="ARBA00022691"/>
    </source>
</evidence>
<comment type="similarity">
    <text evidence="3 7">Belongs to the methyltransferase superfamily. LCMT family.</text>
</comment>
<evidence type="ECO:0000256" key="1">
    <source>
        <dbReference type="ARBA" id="ARBA00000724"/>
    </source>
</evidence>
<evidence type="ECO:0000313" key="9">
    <source>
        <dbReference type="EMBL" id="KAL3401236.1"/>
    </source>
</evidence>
<comment type="catalytic activity">
    <reaction evidence="1 7">
        <text>[phosphatase 2A protein]-C-terminal L-leucine + S-adenosyl-L-methionine = [phosphatase 2A protein]-C-terminal L-leucine methyl ester + S-adenosyl-L-homocysteine</text>
        <dbReference type="Rhea" id="RHEA:48544"/>
        <dbReference type="Rhea" id="RHEA-COMP:12134"/>
        <dbReference type="Rhea" id="RHEA-COMP:12135"/>
        <dbReference type="ChEBI" id="CHEBI:57856"/>
        <dbReference type="ChEBI" id="CHEBI:59789"/>
        <dbReference type="ChEBI" id="CHEBI:90516"/>
        <dbReference type="ChEBI" id="CHEBI:90517"/>
        <dbReference type="EC" id="2.1.1.233"/>
    </reaction>
</comment>
<evidence type="ECO:0000256" key="3">
    <source>
        <dbReference type="ARBA" id="ARBA00010703"/>
    </source>
</evidence>
<feature type="binding site" evidence="8">
    <location>
        <position position="196"/>
    </location>
    <ligand>
        <name>S-adenosyl-L-methionine</name>
        <dbReference type="ChEBI" id="CHEBI:59789"/>
    </ligand>
</feature>
<dbReference type="GO" id="GO:0018423">
    <property type="term" value="F:protein C-terminal leucine carboxyl O-methyltransferase activity"/>
    <property type="evidence" value="ECO:0007669"/>
    <property type="project" value="UniProtKB-EC"/>
</dbReference>
<dbReference type="FunFam" id="3.40.50.150:FF:000092">
    <property type="entry name" value="Leucine carboxyl methyltransferase 1"/>
    <property type="match status" value="1"/>
</dbReference>
<feature type="binding site" evidence="8">
    <location>
        <position position="73"/>
    </location>
    <ligand>
        <name>S-adenosyl-L-methionine</name>
        <dbReference type="ChEBI" id="CHEBI:59789"/>
    </ligand>
</feature>
<evidence type="ECO:0000256" key="4">
    <source>
        <dbReference type="ARBA" id="ARBA00022603"/>
    </source>
</evidence>
<keyword evidence="10" id="KW-1185">Reference proteome</keyword>
<proteinExistence type="inferred from homology"/>